<dbReference type="Pfam" id="PF03483">
    <property type="entry name" value="B3_4"/>
    <property type="match status" value="1"/>
</dbReference>
<evidence type="ECO:0000256" key="2">
    <source>
        <dbReference type="ARBA" id="ARBA00004496"/>
    </source>
</evidence>
<dbReference type="Proteomes" id="UP000694546">
    <property type="component" value="Chromosome 16"/>
</dbReference>
<dbReference type="Gene3D" id="3.30.56.10">
    <property type="match status" value="1"/>
</dbReference>
<evidence type="ECO:0000256" key="12">
    <source>
        <dbReference type="ARBA" id="ARBA00022917"/>
    </source>
</evidence>
<reference evidence="16" key="2">
    <citation type="submission" date="2025-09" db="UniProtKB">
        <authorList>
            <consortium name="Ensembl"/>
        </authorList>
    </citation>
    <scope>IDENTIFICATION</scope>
</reference>
<dbReference type="EC" id="6.1.1.20" evidence="4"/>
<feature type="domain" description="B5" evidence="15">
    <location>
        <begin position="280"/>
        <end position="357"/>
    </location>
</feature>
<dbReference type="PROSITE" id="PS51483">
    <property type="entry name" value="B5"/>
    <property type="match status" value="1"/>
</dbReference>
<dbReference type="CDD" id="cd00769">
    <property type="entry name" value="PheRS_beta_core"/>
    <property type="match status" value="1"/>
</dbReference>
<dbReference type="Gene3D" id="3.30.930.10">
    <property type="entry name" value="Bira Bifunctional Protein, Domain 2"/>
    <property type="match status" value="1"/>
</dbReference>
<evidence type="ECO:0000256" key="10">
    <source>
        <dbReference type="ARBA" id="ARBA00022840"/>
    </source>
</evidence>
<dbReference type="InterPro" id="IPR020825">
    <property type="entry name" value="Phe-tRNA_synthase-like_B3/B4"/>
</dbReference>
<dbReference type="InterPro" id="IPR041616">
    <property type="entry name" value="PheRS_beta_core"/>
</dbReference>
<dbReference type="GO" id="GO:0003723">
    <property type="term" value="F:RNA binding"/>
    <property type="evidence" value="ECO:0007669"/>
    <property type="project" value="InterPro"/>
</dbReference>
<keyword evidence="11" id="KW-0460">Magnesium</keyword>
<sequence length="530" mass="59200">MPTVSVKRDLLFQALGKTYTDEEFDELCFEFGLELDEITTEREQISREQGDCKASGASEVVLYKIDVPANRYDLLCLEGIARGLQVFKDKCAPRYRRVSPASGEPQRLLVTSETAAVRPHAVAAVLRDITFTQERYDSFIELQEKLHQNVCRKRTLVAIGTHDLDTVCGPFTYTAKLPADIHFRPLNQTQEFTAVELMSLYKTDSHLRHYLHIIEDKPAYPVIYDSNGVVLSMPPIINGDHSKISLKTKNVFVECTATDLTKAKIVLDMMVTMFSEYCELAYRTETLSSEFINRKVGINESTERIAGLLTKMCLRSQPTGAGDQIQVEIPPTRSDVIHACDIMEDAAMAYGFNNIPRTTPGTYTVANQPSDITHQTALKQPAPVPLSLHQVARTTLLPGLLKTIAANRKMPLPLKLFEISDVVLKDETKDVGARNSRRLCAVFYHRSPGFEVIHGLLDRAMQLLEVAPARGTGYHIQAADDSTFFPGRCAEVFVCGVSVGRLGVLHPDVIQRFELTMPCSALEMDLEPFL</sequence>
<comment type="similarity">
    <text evidence="3">Belongs to the phenylalanyl-tRNA synthetase beta subunit family. Type 2 subfamily.</text>
</comment>
<dbReference type="InterPro" id="IPR005147">
    <property type="entry name" value="tRNA_synthase_B5-dom"/>
</dbReference>
<dbReference type="GO" id="GO:0009328">
    <property type="term" value="C:phenylalanine-tRNA ligase complex"/>
    <property type="evidence" value="ECO:0007669"/>
    <property type="project" value="TreeGrafter"/>
</dbReference>
<evidence type="ECO:0000256" key="6">
    <source>
        <dbReference type="ARBA" id="ARBA00022490"/>
    </source>
</evidence>
<comment type="subcellular location">
    <subcellularLocation>
        <location evidence="2">Cytoplasm</location>
    </subcellularLocation>
</comment>
<dbReference type="InterPro" id="IPR005146">
    <property type="entry name" value="B3/B4_tRNA-bd"/>
</dbReference>
<keyword evidence="9" id="KW-0547">Nucleotide-binding</keyword>
<dbReference type="GO" id="GO:0005524">
    <property type="term" value="F:ATP binding"/>
    <property type="evidence" value="ECO:0007669"/>
    <property type="project" value="UniProtKB-KW"/>
</dbReference>
<dbReference type="InterPro" id="IPR040659">
    <property type="entry name" value="PhetRS_B1"/>
</dbReference>
<organism evidence="16 17">
    <name type="scientific">Gadus morhua</name>
    <name type="common">Atlantic cod</name>
    <dbReference type="NCBI Taxonomy" id="8049"/>
    <lineage>
        <taxon>Eukaryota</taxon>
        <taxon>Metazoa</taxon>
        <taxon>Chordata</taxon>
        <taxon>Craniata</taxon>
        <taxon>Vertebrata</taxon>
        <taxon>Euteleostomi</taxon>
        <taxon>Actinopterygii</taxon>
        <taxon>Neopterygii</taxon>
        <taxon>Teleostei</taxon>
        <taxon>Neoteleostei</taxon>
        <taxon>Acanthomorphata</taxon>
        <taxon>Zeiogadaria</taxon>
        <taxon>Gadariae</taxon>
        <taxon>Gadiformes</taxon>
        <taxon>Gadoidei</taxon>
        <taxon>Gadidae</taxon>
        <taxon>Gadus</taxon>
    </lineage>
</organism>
<evidence type="ECO:0000256" key="4">
    <source>
        <dbReference type="ARBA" id="ARBA00012814"/>
    </source>
</evidence>
<dbReference type="InterPro" id="IPR009061">
    <property type="entry name" value="DNA-bd_dom_put_sf"/>
</dbReference>
<dbReference type="AlphaFoldDB" id="A0A8C5CK94"/>
<gene>
    <name evidence="16" type="primary">FARSB</name>
    <name evidence="16" type="synonym">farsb</name>
</gene>
<dbReference type="SUPFAM" id="SSF46955">
    <property type="entry name" value="Putative DNA-binding domain"/>
    <property type="match status" value="1"/>
</dbReference>
<keyword evidence="6" id="KW-0963">Cytoplasm</keyword>
<dbReference type="SUPFAM" id="SSF55681">
    <property type="entry name" value="Class II aaRS and biotin synthetases"/>
    <property type="match status" value="1"/>
</dbReference>
<dbReference type="GeneTree" id="ENSGT00530000063489"/>
<dbReference type="GO" id="GO:0006432">
    <property type="term" value="P:phenylalanyl-tRNA aminoacylation"/>
    <property type="evidence" value="ECO:0007669"/>
    <property type="project" value="InterPro"/>
</dbReference>
<dbReference type="Gene3D" id="3.50.40.10">
    <property type="entry name" value="Phenylalanyl-trna Synthetase, Chain B, domain 3"/>
    <property type="match status" value="1"/>
</dbReference>
<keyword evidence="8" id="KW-0479">Metal-binding</keyword>
<keyword evidence="12" id="KW-0648">Protein biosynthesis</keyword>
<evidence type="ECO:0000256" key="14">
    <source>
        <dbReference type="ARBA" id="ARBA00033189"/>
    </source>
</evidence>
<keyword evidence="10" id="KW-0067">ATP-binding</keyword>
<dbReference type="SMART" id="SM00874">
    <property type="entry name" value="B5"/>
    <property type="match status" value="1"/>
</dbReference>
<evidence type="ECO:0000256" key="11">
    <source>
        <dbReference type="ARBA" id="ARBA00022842"/>
    </source>
</evidence>
<dbReference type="SUPFAM" id="SSF56037">
    <property type="entry name" value="PheT/TilS domain"/>
    <property type="match status" value="1"/>
</dbReference>
<protein>
    <recommendedName>
        <fullName evidence="5">Phenylalanine--tRNA ligase beta subunit</fullName>
        <ecNumber evidence="4">6.1.1.20</ecNumber>
    </recommendedName>
    <alternativeName>
        <fullName evidence="14">Phenylalanyl-tRNA synthetase beta subunit</fullName>
    </alternativeName>
</protein>
<name>A0A8C5CK94_GADMO</name>
<evidence type="ECO:0000256" key="7">
    <source>
        <dbReference type="ARBA" id="ARBA00022598"/>
    </source>
</evidence>
<dbReference type="PANTHER" id="PTHR10947:SF0">
    <property type="entry name" value="PHENYLALANINE--TRNA LIGASE BETA SUBUNIT"/>
    <property type="match status" value="1"/>
</dbReference>
<dbReference type="Ensembl" id="ENSGMOT00000040695.1">
    <property type="protein sequence ID" value="ENSGMOP00000059544.1"/>
    <property type="gene ID" value="ENSGMOG00000013047.2"/>
</dbReference>
<evidence type="ECO:0000256" key="13">
    <source>
        <dbReference type="ARBA" id="ARBA00023146"/>
    </source>
</evidence>
<dbReference type="GO" id="GO:0004826">
    <property type="term" value="F:phenylalanine-tRNA ligase activity"/>
    <property type="evidence" value="ECO:0007669"/>
    <property type="project" value="UniProtKB-EC"/>
</dbReference>
<evidence type="ECO:0000313" key="17">
    <source>
        <dbReference type="Proteomes" id="UP000694546"/>
    </source>
</evidence>
<evidence type="ECO:0000313" key="16">
    <source>
        <dbReference type="Ensembl" id="ENSGMOP00000059544.1"/>
    </source>
</evidence>
<comment type="cofactor">
    <cofactor evidence="1">
        <name>Mg(2+)</name>
        <dbReference type="ChEBI" id="CHEBI:18420"/>
    </cofactor>
</comment>
<proteinExistence type="inferred from homology"/>
<dbReference type="InterPro" id="IPR045060">
    <property type="entry name" value="Phe-tRNA-ligase_IIc_bsu"/>
</dbReference>
<evidence type="ECO:0000256" key="1">
    <source>
        <dbReference type="ARBA" id="ARBA00001946"/>
    </source>
</evidence>
<evidence type="ECO:0000259" key="15">
    <source>
        <dbReference type="PROSITE" id="PS51483"/>
    </source>
</evidence>
<evidence type="ECO:0000256" key="8">
    <source>
        <dbReference type="ARBA" id="ARBA00022723"/>
    </source>
</evidence>
<dbReference type="InterPro" id="IPR045864">
    <property type="entry name" value="aa-tRNA-synth_II/BPL/LPL"/>
</dbReference>
<keyword evidence="7" id="KW-0436">Ligase</keyword>
<dbReference type="GO" id="GO:0000287">
    <property type="term" value="F:magnesium ion binding"/>
    <property type="evidence" value="ECO:0007669"/>
    <property type="project" value="InterPro"/>
</dbReference>
<evidence type="ECO:0000256" key="5">
    <source>
        <dbReference type="ARBA" id="ARBA00017032"/>
    </source>
</evidence>
<evidence type="ECO:0000256" key="3">
    <source>
        <dbReference type="ARBA" id="ARBA00007438"/>
    </source>
</evidence>
<dbReference type="InterPro" id="IPR004531">
    <property type="entry name" value="Phe-tRNA-synth_IIc_bsu_arc_euk"/>
</dbReference>
<keyword evidence="17" id="KW-1185">Reference proteome</keyword>
<dbReference type="PANTHER" id="PTHR10947">
    <property type="entry name" value="PHENYLALANYL-TRNA SYNTHETASE BETA CHAIN AND LEUCINE-RICH REPEAT-CONTAINING PROTEIN 47"/>
    <property type="match status" value="1"/>
</dbReference>
<dbReference type="SMART" id="SM00873">
    <property type="entry name" value="B3_4"/>
    <property type="match status" value="1"/>
</dbReference>
<accession>A0A8C5CK94</accession>
<dbReference type="Pfam" id="PF18262">
    <property type="entry name" value="PhetRS_B1"/>
    <property type="match status" value="1"/>
</dbReference>
<dbReference type="Pfam" id="PF03484">
    <property type="entry name" value="B5"/>
    <property type="match status" value="1"/>
</dbReference>
<evidence type="ECO:0000256" key="9">
    <source>
        <dbReference type="ARBA" id="ARBA00022741"/>
    </source>
</evidence>
<dbReference type="NCBIfam" id="TIGR00471">
    <property type="entry name" value="pheT_arch"/>
    <property type="match status" value="1"/>
</dbReference>
<dbReference type="Pfam" id="PF17759">
    <property type="entry name" value="tRNA_synthFbeta"/>
    <property type="match status" value="1"/>
</dbReference>
<reference evidence="16" key="1">
    <citation type="submission" date="2025-08" db="UniProtKB">
        <authorList>
            <consortium name="Ensembl"/>
        </authorList>
    </citation>
    <scope>IDENTIFICATION</scope>
</reference>
<keyword evidence="13" id="KW-0030">Aminoacyl-tRNA synthetase</keyword>